<evidence type="ECO:0000256" key="4">
    <source>
        <dbReference type="ARBA" id="ARBA00022723"/>
    </source>
</evidence>
<dbReference type="GO" id="GO:0051539">
    <property type="term" value="F:4 iron, 4 sulfur cluster binding"/>
    <property type="evidence" value="ECO:0007669"/>
    <property type="project" value="UniProtKB-KW"/>
</dbReference>
<evidence type="ECO:0000256" key="3">
    <source>
        <dbReference type="ARBA" id="ARBA00022691"/>
    </source>
</evidence>
<dbReference type="Gene3D" id="3.20.20.70">
    <property type="entry name" value="Aldolase class I"/>
    <property type="match status" value="1"/>
</dbReference>
<evidence type="ECO:0000256" key="6">
    <source>
        <dbReference type="ARBA" id="ARBA00023004"/>
    </source>
</evidence>
<dbReference type="PANTHER" id="PTHR22960">
    <property type="entry name" value="MOLYBDOPTERIN COFACTOR SYNTHESIS PROTEIN A"/>
    <property type="match status" value="1"/>
</dbReference>
<organism evidence="12 13">
    <name type="scientific">Rhodocytophaga rosea</name>
    <dbReference type="NCBI Taxonomy" id="2704465"/>
    <lineage>
        <taxon>Bacteria</taxon>
        <taxon>Pseudomonadati</taxon>
        <taxon>Bacteroidota</taxon>
        <taxon>Cytophagia</taxon>
        <taxon>Cytophagales</taxon>
        <taxon>Rhodocytophagaceae</taxon>
        <taxon>Rhodocytophaga</taxon>
    </lineage>
</organism>
<keyword evidence="7" id="KW-0411">Iron-sulfur</keyword>
<evidence type="ECO:0000256" key="8">
    <source>
        <dbReference type="ARBA" id="ARBA00023134"/>
    </source>
</evidence>
<dbReference type="RefSeq" id="WP_162442763.1">
    <property type="nucleotide sequence ID" value="NZ_CP048222.1"/>
</dbReference>
<dbReference type="Proteomes" id="UP000480178">
    <property type="component" value="Chromosome"/>
</dbReference>
<dbReference type="GO" id="GO:0046872">
    <property type="term" value="F:metal ion binding"/>
    <property type="evidence" value="ECO:0007669"/>
    <property type="project" value="UniProtKB-KW"/>
</dbReference>
<dbReference type="EMBL" id="CP048222">
    <property type="protein sequence ID" value="QHT66710.1"/>
    <property type="molecule type" value="Genomic_DNA"/>
</dbReference>
<dbReference type="GO" id="GO:0005525">
    <property type="term" value="F:GTP binding"/>
    <property type="evidence" value="ECO:0007669"/>
    <property type="project" value="UniProtKB-KW"/>
</dbReference>
<dbReference type="SFLD" id="SFLDG01386">
    <property type="entry name" value="main_SPASM_domain-containing"/>
    <property type="match status" value="1"/>
</dbReference>
<dbReference type="GO" id="GO:0061798">
    <property type="term" value="F:GTP 3',8'-cyclase activity"/>
    <property type="evidence" value="ECO:0007669"/>
    <property type="project" value="TreeGrafter"/>
</dbReference>
<dbReference type="Pfam" id="PF06463">
    <property type="entry name" value="Mob_synth_C"/>
    <property type="match status" value="1"/>
</dbReference>
<dbReference type="PANTHER" id="PTHR22960:SF0">
    <property type="entry name" value="MOLYBDENUM COFACTOR BIOSYNTHESIS PROTEIN 1"/>
    <property type="match status" value="1"/>
</dbReference>
<evidence type="ECO:0000256" key="10">
    <source>
        <dbReference type="ARBA" id="ARBA00023239"/>
    </source>
</evidence>
<dbReference type="InterPro" id="IPR013785">
    <property type="entry name" value="Aldolase_TIM"/>
</dbReference>
<dbReference type="GO" id="GO:0006777">
    <property type="term" value="P:Mo-molybdopterin cofactor biosynthetic process"/>
    <property type="evidence" value="ECO:0007669"/>
    <property type="project" value="UniProtKB-KW"/>
</dbReference>
<dbReference type="SMART" id="SM00729">
    <property type="entry name" value="Elp3"/>
    <property type="match status" value="1"/>
</dbReference>
<dbReference type="InterPro" id="IPR007197">
    <property type="entry name" value="rSAM"/>
</dbReference>
<evidence type="ECO:0000313" key="13">
    <source>
        <dbReference type="Proteomes" id="UP000480178"/>
    </source>
</evidence>
<evidence type="ECO:0000256" key="2">
    <source>
        <dbReference type="ARBA" id="ARBA00022485"/>
    </source>
</evidence>
<sequence>MEPIVDKFGRSFKTLRVSLTNHCNLGCVYCVDDAAQPSDVPVIAQNSGLAPLSTSQYIKIIEQLHGMLGLETIRLTGGEPTLYRELIPLIEGIRATGIPKIKMTTNGSMLSSKIEALQQAGLTSMNVSLDALDMQVYHKISRRRNLTRILDGIEKSVQAGIGVKINCVIMKGLNDNQILSLLQFAKERNIAIRFLELMQMGHLYGNFEDHFFSERSILQTIARQFEFKKISREHAATAKYYVMPDGYRFGVISNESDPFCNDCNRLRLDSYGNIFGCLSNNTAINLSQCLDQPQEIQLRLQEALTHKKMKFSGSKLSMLAIGG</sequence>
<dbReference type="Pfam" id="PF04055">
    <property type="entry name" value="Radical_SAM"/>
    <property type="match status" value="1"/>
</dbReference>
<name>A0A6C0GGA5_9BACT</name>
<keyword evidence="3" id="KW-0949">S-adenosyl-L-methionine</keyword>
<dbReference type="InterPro" id="IPR006638">
    <property type="entry name" value="Elp3/MiaA/NifB-like_rSAM"/>
</dbReference>
<dbReference type="InterPro" id="IPR010505">
    <property type="entry name" value="MoaA_twitch"/>
</dbReference>
<keyword evidence="4" id="KW-0479">Metal-binding</keyword>
<gene>
    <name evidence="12" type="ORF">GXP67_08580</name>
</gene>
<protein>
    <submittedName>
        <fullName evidence="12">Radical SAM protein</fullName>
    </submittedName>
</protein>
<evidence type="ECO:0000256" key="1">
    <source>
        <dbReference type="ARBA" id="ARBA00001966"/>
    </source>
</evidence>
<dbReference type="InterPro" id="IPR058240">
    <property type="entry name" value="rSAM_sf"/>
</dbReference>
<keyword evidence="6" id="KW-0408">Iron</keyword>
<dbReference type="SFLD" id="SFLDS00029">
    <property type="entry name" value="Radical_SAM"/>
    <property type="match status" value="1"/>
</dbReference>
<keyword evidence="2" id="KW-0004">4Fe-4S</keyword>
<dbReference type="AlphaFoldDB" id="A0A6C0GGA5"/>
<evidence type="ECO:0000259" key="11">
    <source>
        <dbReference type="PROSITE" id="PS51918"/>
    </source>
</evidence>
<comment type="cofactor">
    <cofactor evidence="1">
        <name>[4Fe-4S] cluster</name>
        <dbReference type="ChEBI" id="CHEBI:49883"/>
    </cofactor>
</comment>
<keyword evidence="13" id="KW-1185">Reference proteome</keyword>
<keyword evidence="8" id="KW-0342">GTP-binding</keyword>
<evidence type="ECO:0000256" key="9">
    <source>
        <dbReference type="ARBA" id="ARBA00023150"/>
    </source>
</evidence>
<dbReference type="SFLD" id="SFLDG01067">
    <property type="entry name" value="SPASM/twitch_domain_containing"/>
    <property type="match status" value="1"/>
</dbReference>
<feature type="domain" description="Radical SAM core" evidence="11">
    <location>
        <begin position="7"/>
        <end position="228"/>
    </location>
</feature>
<dbReference type="PROSITE" id="PS51918">
    <property type="entry name" value="RADICAL_SAM"/>
    <property type="match status" value="1"/>
</dbReference>
<dbReference type="CDD" id="cd01335">
    <property type="entry name" value="Radical_SAM"/>
    <property type="match status" value="1"/>
</dbReference>
<dbReference type="GO" id="GO:0061799">
    <property type="term" value="F:cyclic pyranopterin monophosphate synthase activity"/>
    <property type="evidence" value="ECO:0007669"/>
    <property type="project" value="TreeGrafter"/>
</dbReference>
<reference evidence="12 13" key="1">
    <citation type="submission" date="2020-01" db="EMBL/GenBank/DDBJ databases">
        <authorList>
            <person name="Kim M.K."/>
        </authorList>
    </citation>
    <scope>NUCLEOTIDE SEQUENCE [LARGE SCALE GENOMIC DNA]</scope>
    <source>
        <strain evidence="12 13">172606-1</strain>
    </source>
</reference>
<evidence type="ECO:0000313" key="12">
    <source>
        <dbReference type="EMBL" id="QHT66710.1"/>
    </source>
</evidence>
<dbReference type="SFLD" id="SFLDG01383">
    <property type="entry name" value="cyclic_pyranopterin_phosphate"/>
    <property type="match status" value="1"/>
</dbReference>
<dbReference type="SUPFAM" id="SSF102114">
    <property type="entry name" value="Radical SAM enzymes"/>
    <property type="match status" value="1"/>
</dbReference>
<keyword evidence="5" id="KW-0547">Nucleotide-binding</keyword>
<dbReference type="KEGG" id="rhoz:GXP67_08580"/>
<keyword evidence="10" id="KW-0456">Lyase</keyword>
<keyword evidence="9" id="KW-0501">Molybdenum cofactor biosynthesis</keyword>
<evidence type="ECO:0000256" key="7">
    <source>
        <dbReference type="ARBA" id="ARBA00023014"/>
    </source>
</evidence>
<accession>A0A6C0GGA5</accession>
<proteinExistence type="predicted"/>
<dbReference type="InterPro" id="IPR050105">
    <property type="entry name" value="MoCo_biosynth_MoaA/MoaC"/>
</dbReference>
<dbReference type="InterPro" id="IPR040064">
    <property type="entry name" value="MoaA-like"/>
</dbReference>
<evidence type="ECO:0000256" key="5">
    <source>
        <dbReference type="ARBA" id="ARBA00022741"/>
    </source>
</evidence>